<evidence type="ECO:0000313" key="2">
    <source>
        <dbReference type="EMBL" id="SFQ10901.1"/>
    </source>
</evidence>
<dbReference type="STRING" id="1465490.SAMN05444277_105184"/>
<keyword evidence="3" id="KW-1185">Reference proteome</keyword>
<dbReference type="InterPro" id="IPR027843">
    <property type="entry name" value="DUF4440"/>
</dbReference>
<name>A0A1I5VTX2_9BACT</name>
<feature type="domain" description="DUF4440" evidence="1">
    <location>
        <begin position="12"/>
        <end position="124"/>
    </location>
</feature>
<evidence type="ECO:0000259" key="1">
    <source>
        <dbReference type="Pfam" id="PF14534"/>
    </source>
</evidence>
<evidence type="ECO:0000313" key="3">
    <source>
        <dbReference type="Proteomes" id="UP000199031"/>
    </source>
</evidence>
<accession>A0A1I5VTX2</accession>
<reference evidence="2 3" key="1">
    <citation type="submission" date="2016-10" db="EMBL/GenBank/DDBJ databases">
        <authorList>
            <person name="de Groot N.N."/>
        </authorList>
    </citation>
    <scope>NUCLEOTIDE SEQUENCE [LARGE SCALE GENOMIC DNA]</scope>
    <source>
        <strain evidence="2 3">DSM 28286</strain>
    </source>
</reference>
<dbReference type="Pfam" id="PF14534">
    <property type="entry name" value="DUF4440"/>
    <property type="match status" value="1"/>
</dbReference>
<dbReference type="OrthoDB" id="979496at2"/>
<dbReference type="EMBL" id="FOXQ01000005">
    <property type="protein sequence ID" value="SFQ10901.1"/>
    <property type="molecule type" value="Genomic_DNA"/>
</dbReference>
<dbReference type="Gene3D" id="3.10.450.50">
    <property type="match status" value="1"/>
</dbReference>
<gene>
    <name evidence="2" type="ORF">SAMN05444277_105184</name>
</gene>
<protein>
    <recommendedName>
        <fullName evidence="1">DUF4440 domain-containing protein</fullName>
    </recommendedName>
</protein>
<dbReference type="InterPro" id="IPR011944">
    <property type="entry name" value="Steroid_delta5-4_isomerase"/>
</dbReference>
<dbReference type="Proteomes" id="UP000199031">
    <property type="component" value="Unassembled WGS sequence"/>
</dbReference>
<sequence>MNSQKKTPEQGILKSIEKFKAAWNIHDAAAFAQLFTEDADFTNVFGQQFRGRPAIEAQHVPIFSTMFKASSISILKTGIRFLSETLAAVDVIWNMSGAMNFMGNPWPDRKGLMSLVMQRKGEEWFILVMHNMDLPAVPAPDLKNTVAANGFHAKASL</sequence>
<proteinExistence type="predicted"/>
<dbReference type="AlphaFoldDB" id="A0A1I5VTX2"/>
<dbReference type="RefSeq" id="WP_090658003.1">
    <property type="nucleotide sequence ID" value="NZ_FOXQ01000005.1"/>
</dbReference>
<dbReference type="SUPFAM" id="SSF54427">
    <property type="entry name" value="NTF2-like"/>
    <property type="match status" value="1"/>
</dbReference>
<organism evidence="2 3">
    <name type="scientific">Parafilimonas terrae</name>
    <dbReference type="NCBI Taxonomy" id="1465490"/>
    <lineage>
        <taxon>Bacteria</taxon>
        <taxon>Pseudomonadati</taxon>
        <taxon>Bacteroidota</taxon>
        <taxon>Chitinophagia</taxon>
        <taxon>Chitinophagales</taxon>
        <taxon>Chitinophagaceae</taxon>
        <taxon>Parafilimonas</taxon>
    </lineage>
</organism>
<dbReference type="InterPro" id="IPR032710">
    <property type="entry name" value="NTF2-like_dom_sf"/>
</dbReference>
<dbReference type="NCBIfam" id="TIGR02246">
    <property type="entry name" value="SgcJ/EcaC family oxidoreductase"/>
    <property type="match status" value="1"/>
</dbReference>